<dbReference type="EMBL" id="JALAZD010000001">
    <property type="protein sequence ID" value="MCI0127336.1"/>
    <property type="molecule type" value="Genomic_DNA"/>
</dbReference>
<feature type="region of interest" description="Disordered" evidence="1">
    <location>
        <begin position="73"/>
        <end position="105"/>
    </location>
</feature>
<evidence type="ECO:0000256" key="1">
    <source>
        <dbReference type="SAM" id="MobiDB-lite"/>
    </source>
</evidence>
<sequence>MLSREDRNAIEGLFDRLARVEREGAHRDPEAEALIRQEIARAPNSTYYMAQTIVVQEQALEAAERRIEDLQRQLGGHLQPQRRNPWDRSQDDYTDRRQQQGGLGGGGGGFLAGAAQTALGVAGGVLLGNMIGGLFSSTPTQAEEFDPGQDRQDQNLDAGQDDGGNDDDMFGGFDTGGDF</sequence>
<feature type="compositionally biased region" description="Basic and acidic residues" evidence="1">
    <location>
        <begin position="84"/>
        <end position="98"/>
    </location>
</feature>
<gene>
    <name evidence="2" type="ORF">ML536_10915</name>
</gene>
<reference evidence="2" key="1">
    <citation type="submission" date="2022-03" db="EMBL/GenBank/DDBJ databases">
        <title>The complete genome sequence of a Methyloterrigena soli.</title>
        <authorList>
            <person name="Zi Z."/>
        </authorList>
    </citation>
    <scope>NUCLEOTIDE SEQUENCE</scope>
    <source>
        <strain evidence="2">M48</strain>
    </source>
</reference>
<organism evidence="2 3">
    <name type="scientific">Paradevosia shaoguanensis</name>
    <dbReference type="NCBI Taxonomy" id="1335043"/>
    <lineage>
        <taxon>Bacteria</taxon>
        <taxon>Pseudomonadati</taxon>
        <taxon>Pseudomonadota</taxon>
        <taxon>Alphaproteobacteria</taxon>
        <taxon>Hyphomicrobiales</taxon>
        <taxon>Devosiaceae</taxon>
        <taxon>Paradevosia</taxon>
    </lineage>
</organism>
<dbReference type="Pfam" id="PF09849">
    <property type="entry name" value="DUF2076"/>
    <property type="match status" value="1"/>
</dbReference>
<comment type="caution">
    <text evidence="2">The sequence shown here is derived from an EMBL/GenBank/DDBJ whole genome shotgun (WGS) entry which is preliminary data.</text>
</comment>
<proteinExistence type="predicted"/>
<feature type="region of interest" description="Disordered" evidence="1">
    <location>
        <begin position="138"/>
        <end position="179"/>
    </location>
</feature>
<name>A0AA41QLZ9_9HYPH</name>
<feature type="compositionally biased region" description="Acidic residues" evidence="1">
    <location>
        <begin position="159"/>
        <end position="169"/>
    </location>
</feature>
<dbReference type="InterPro" id="IPR018648">
    <property type="entry name" value="DUF2076"/>
</dbReference>
<evidence type="ECO:0000313" key="3">
    <source>
        <dbReference type="Proteomes" id="UP001156140"/>
    </source>
</evidence>
<protein>
    <submittedName>
        <fullName evidence="2">DUF2076 domain-containing protein</fullName>
    </submittedName>
</protein>
<dbReference type="AlphaFoldDB" id="A0AA41QLZ9"/>
<accession>A0AA41QLZ9</accession>
<dbReference type="RefSeq" id="WP_281735893.1">
    <property type="nucleotide sequence ID" value="NZ_JAKETQ010000001.1"/>
</dbReference>
<evidence type="ECO:0000313" key="2">
    <source>
        <dbReference type="EMBL" id="MCI0127336.1"/>
    </source>
</evidence>
<keyword evidence="3" id="KW-1185">Reference proteome</keyword>
<dbReference type="Proteomes" id="UP001156140">
    <property type="component" value="Unassembled WGS sequence"/>
</dbReference>